<gene>
    <name evidence="4" type="primary">SPOSA6832_00443</name>
</gene>
<dbReference type="EMBL" id="CENE01000001">
    <property type="protein sequence ID" value="CEQ38971.1"/>
    <property type="molecule type" value="Genomic_DNA"/>
</dbReference>
<keyword evidence="2" id="KW-0689">Ribosomal protein</keyword>
<sequence length="155" mass="17079">MLPHELCARLTNASLARHRYVPLAPTKQHLSLLSLLLSHGFISSVSYGSANTSSATPPDPSSFATARLSDQRVWAELKYRQDRPVLNKMRLVSNPSRRVFMDKHEISRFVKGSRVKFVPGLALGEVALINSNEGFVEGREAVRRGLGGEVIARVG</sequence>
<evidence type="ECO:0000256" key="1">
    <source>
        <dbReference type="ARBA" id="ARBA00006471"/>
    </source>
</evidence>
<feature type="non-terminal residue" evidence="4">
    <location>
        <position position="1"/>
    </location>
</feature>
<evidence type="ECO:0000313" key="5">
    <source>
        <dbReference type="Proteomes" id="UP000243876"/>
    </source>
</evidence>
<dbReference type="Gene3D" id="3.30.1370.30">
    <property type="match status" value="1"/>
</dbReference>
<reference evidence="5" key="1">
    <citation type="submission" date="2015-02" db="EMBL/GenBank/DDBJ databases">
        <authorList>
            <person name="Gon?alves P."/>
        </authorList>
    </citation>
    <scope>NUCLEOTIDE SEQUENCE [LARGE SCALE GENOMIC DNA]</scope>
</reference>
<dbReference type="OrthoDB" id="409928at2759"/>
<evidence type="ECO:0000256" key="3">
    <source>
        <dbReference type="ARBA" id="ARBA00023274"/>
    </source>
</evidence>
<keyword evidence="5" id="KW-1185">Reference proteome</keyword>
<accession>A0A0D6EGD9</accession>
<dbReference type="Proteomes" id="UP000243876">
    <property type="component" value="Unassembled WGS sequence"/>
</dbReference>
<dbReference type="GO" id="GO:0006412">
    <property type="term" value="P:translation"/>
    <property type="evidence" value="ECO:0007669"/>
    <property type="project" value="InterPro"/>
</dbReference>
<comment type="similarity">
    <text evidence="1">Belongs to the universal ribosomal protein uS8 family.</text>
</comment>
<dbReference type="GO" id="GO:1990904">
    <property type="term" value="C:ribonucleoprotein complex"/>
    <property type="evidence" value="ECO:0007669"/>
    <property type="project" value="UniProtKB-KW"/>
</dbReference>
<dbReference type="Pfam" id="PF00410">
    <property type="entry name" value="Ribosomal_S8"/>
    <property type="match status" value="1"/>
</dbReference>
<evidence type="ECO:0000256" key="2">
    <source>
        <dbReference type="ARBA" id="ARBA00022980"/>
    </source>
</evidence>
<organism evidence="4 5">
    <name type="scientific">Sporidiobolus salmonicolor</name>
    <name type="common">Yeast-like fungus</name>
    <name type="synonym">Sporobolomyces salmonicolor</name>
    <dbReference type="NCBI Taxonomy" id="5005"/>
    <lineage>
        <taxon>Eukaryota</taxon>
        <taxon>Fungi</taxon>
        <taxon>Dikarya</taxon>
        <taxon>Basidiomycota</taxon>
        <taxon>Pucciniomycotina</taxon>
        <taxon>Microbotryomycetes</taxon>
        <taxon>Sporidiobolales</taxon>
        <taxon>Sporidiobolaceae</taxon>
        <taxon>Sporobolomyces</taxon>
    </lineage>
</organism>
<dbReference type="SUPFAM" id="SSF56047">
    <property type="entry name" value="Ribosomal protein S8"/>
    <property type="match status" value="1"/>
</dbReference>
<dbReference type="InterPro" id="IPR035987">
    <property type="entry name" value="Ribosomal_uS8_sf"/>
</dbReference>
<keyword evidence="3" id="KW-0687">Ribonucleoprotein</keyword>
<dbReference type="GO" id="GO:0003735">
    <property type="term" value="F:structural constituent of ribosome"/>
    <property type="evidence" value="ECO:0007669"/>
    <property type="project" value="InterPro"/>
</dbReference>
<protein>
    <submittedName>
        <fullName evidence="4">SPOSA6832_00443-mRNA-1:cds</fullName>
    </submittedName>
</protein>
<dbReference type="AlphaFoldDB" id="A0A0D6EGD9"/>
<dbReference type="GO" id="GO:0005840">
    <property type="term" value="C:ribosome"/>
    <property type="evidence" value="ECO:0007669"/>
    <property type="project" value="UniProtKB-KW"/>
</dbReference>
<dbReference type="Gene3D" id="3.30.1490.10">
    <property type="match status" value="1"/>
</dbReference>
<evidence type="ECO:0000313" key="4">
    <source>
        <dbReference type="EMBL" id="CEQ38971.1"/>
    </source>
</evidence>
<proteinExistence type="inferred from homology"/>
<name>A0A0D6EGD9_SPOSA</name>
<dbReference type="InterPro" id="IPR000630">
    <property type="entry name" value="Ribosomal_uS8"/>
</dbReference>